<dbReference type="EMBL" id="JBBPBK010000007">
    <property type="protein sequence ID" value="KAK9282364.1"/>
    <property type="molecule type" value="Genomic_DNA"/>
</dbReference>
<dbReference type="Proteomes" id="UP001415857">
    <property type="component" value="Unassembled WGS sequence"/>
</dbReference>
<accession>A0AAP0RV40</accession>
<dbReference type="PANTHER" id="PTHR34191:SF9">
    <property type="entry name" value="F6D8.10"/>
    <property type="match status" value="1"/>
</dbReference>
<dbReference type="InterPro" id="IPR039624">
    <property type="entry name" value="LEA1/2/D7/KIN2"/>
</dbReference>
<feature type="region of interest" description="Disordered" evidence="1">
    <location>
        <begin position="1"/>
        <end position="98"/>
    </location>
</feature>
<evidence type="ECO:0000256" key="1">
    <source>
        <dbReference type="SAM" id="MobiDB-lite"/>
    </source>
</evidence>
<proteinExistence type="predicted"/>
<organism evidence="2 3">
    <name type="scientific">Liquidambar formosana</name>
    <name type="common">Formosan gum</name>
    <dbReference type="NCBI Taxonomy" id="63359"/>
    <lineage>
        <taxon>Eukaryota</taxon>
        <taxon>Viridiplantae</taxon>
        <taxon>Streptophyta</taxon>
        <taxon>Embryophyta</taxon>
        <taxon>Tracheophyta</taxon>
        <taxon>Spermatophyta</taxon>
        <taxon>Magnoliopsida</taxon>
        <taxon>eudicotyledons</taxon>
        <taxon>Gunneridae</taxon>
        <taxon>Pentapetalae</taxon>
        <taxon>Saxifragales</taxon>
        <taxon>Altingiaceae</taxon>
        <taxon>Liquidambar</taxon>
    </lineage>
</organism>
<comment type="caution">
    <text evidence="2">The sequence shown here is derived from an EMBL/GenBank/DDBJ whole genome shotgun (WGS) entry which is preliminary data.</text>
</comment>
<name>A0AAP0RV40_LIQFO</name>
<evidence type="ECO:0000313" key="3">
    <source>
        <dbReference type="Proteomes" id="UP001415857"/>
    </source>
</evidence>
<sequence length="98" mass="10363">MAGRSHDLSSQAGEITGQAQTGEQVKNMAQGAADAVKHTLGMDTDNSKNPNLSSNNPNYSSNSNSNNPNLSSNNPNYSSNTNNPNYRSNTNNPSHPSL</sequence>
<gene>
    <name evidence="2" type="ORF">L1049_005281</name>
</gene>
<dbReference type="PANTHER" id="PTHR34191">
    <property type="entry name" value="LATE EMBRYOGENESIS ABUNDANT PROTEIN (LEA) FAMILY PROTEIN"/>
    <property type="match status" value="1"/>
</dbReference>
<protein>
    <submittedName>
        <fullName evidence="2">Uncharacterized protein</fullName>
    </submittedName>
</protein>
<feature type="compositionally biased region" description="Polar residues" evidence="1">
    <location>
        <begin position="8"/>
        <end position="24"/>
    </location>
</feature>
<dbReference type="AlphaFoldDB" id="A0AAP0RV40"/>
<keyword evidence="3" id="KW-1185">Reference proteome</keyword>
<evidence type="ECO:0000313" key="2">
    <source>
        <dbReference type="EMBL" id="KAK9282364.1"/>
    </source>
</evidence>
<feature type="compositionally biased region" description="Low complexity" evidence="1">
    <location>
        <begin position="47"/>
        <end position="98"/>
    </location>
</feature>
<reference evidence="2 3" key="1">
    <citation type="journal article" date="2024" name="Plant J.">
        <title>Genome sequences and population genomics reveal climatic adaptation and genomic divergence between two closely related sweetgum species.</title>
        <authorList>
            <person name="Xu W.Q."/>
            <person name="Ren C.Q."/>
            <person name="Zhang X.Y."/>
            <person name="Comes H.P."/>
            <person name="Liu X.H."/>
            <person name="Li Y.G."/>
            <person name="Kettle C.J."/>
            <person name="Jalonen R."/>
            <person name="Gaisberger H."/>
            <person name="Ma Y.Z."/>
            <person name="Qiu Y.X."/>
        </authorList>
    </citation>
    <scope>NUCLEOTIDE SEQUENCE [LARGE SCALE GENOMIC DNA]</scope>
    <source>
        <strain evidence="2">Hangzhou</strain>
    </source>
</reference>